<feature type="transmembrane region" description="Helical" evidence="1">
    <location>
        <begin position="37"/>
        <end position="59"/>
    </location>
</feature>
<dbReference type="EMBL" id="LUUL01000131">
    <property type="protein sequence ID" value="OAI21934.1"/>
    <property type="molecule type" value="Genomic_DNA"/>
</dbReference>
<evidence type="ECO:0000256" key="1">
    <source>
        <dbReference type="SAM" id="Phobius"/>
    </source>
</evidence>
<evidence type="ECO:0000313" key="2">
    <source>
        <dbReference type="EMBL" id="OAI21934.1"/>
    </source>
</evidence>
<keyword evidence="1" id="KW-1133">Transmembrane helix</keyword>
<dbReference type="RefSeq" id="WP_082889637.1">
    <property type="nucleotide sequence ID" value="NZ_CP023669.1"/>
</dbReference>
<reference evidence="2 4" key="1">
    <citation type="submission" date="2016-03" db="EMBL/GenBank/DDBJ databases">
        <authorList>
            <person name="Heylen K."/>
            <person name="De Vos P."/>
            <person name="Vekeman B."/>
        </authorList>
    </citation>
    <scope>NUCLEOTIDE SEQUENCE [LARGE SCALE GENOMIC DNA]</scope>
    <source>
        <strain evidence="2 4">R-49807</strain>
    </source>
</reference>
<comment type="caution">
    <text evidence="2">The sequence shown here is derived from an EMBL/GenBank/DDBJ whole genome shotgun (WGS) entry which is preliminary data.</text>
</comment>
<organism evidence="2 4">
    <name type="scientific">Methylomonas koyamae</name>
    <dbReference type="NCBI Taxonomy" id="702114"/>
    <lineage>
        <taxon>Bacteria</taxon>
        <taxon>Pseudomonadati</taxon>
        <taxon>Pseudomonadota</taxon>
        <taxon>Gammaproteobacteria</taxon>
        <taxon>Methylococcales</taxon>
        <taxon>Methylococcaceae</taxon>
        <taxon>Methylomonas</taxon>
    </lineage>
</organism>
<gene>
    <name evidence="3" type="ORF">A1356_19330</name>
    <name evidence="2" type="ORF">A1356_20145</name>
</gene>
<keyword evidence="1" id="KW-0812">Transmembrane</keyword>
<feature type="transmembrane region" description="Helical" evidence="1">
    <location>
        <begin position="6"/>
        <end position="25"/>
    </location>
</feature>
<keyword evidence="4" id="KW-1185">Reference proteome</keyword>
<name>A0A177NZ29_9GAMM</name>
<proteinExistence type="predicted"/>
<dbReference type="KEGG" id="mko:MKLM6_1580"/>
<evidence type="ECO:0000313" key="3">
    <source>
        <dbReference type="EMBL" id="OAI22330.1"/>
    </source>
</evidence>
<protein>
    <submittedName>
        <fullName evidence="2">Uncharacterized protein</fullName>
    </submittedName>
</protein>
<dbReference type="Proteomes" id="UP000077734">
    <property type="component" value="Unassembled WGS sequence"/>
</dbReference>
<evidence type="ECO:0000313" key="4">
    <source>
        <dbReference type="Proteomes" id="UP000077734"/>
    </source>
</evidence>
<dbReference type="EMBL" id="LUUL01000124">
    <property type="protein sequence ID" value="OAI22330.1"/>
    <property type="molecule type" value="Genomic_DNA"/>
</dbReference>
<sequence length="187" mass="21042">MRLHFISSLLIFISSYFPLALIFIIKDLDEATYLPKHLCISSVIFIVASLSCVVVLLAVKNINSGLPVKITKVTNKSGDMFTYTIPYMISFYNFNLGDWKTLLSISVFMTLMFSLAYRTQNVFINPVLALAGYGLYDCQFKDGSREKSGLLISKHPFQLGDTCVIEQLSQFLYFVSSVQLKGNSDVQ</sequence>
<keyword evidence="1" id="KW-0472">Membrane</keyword>
<dbReference type="AlphaFoldDB" id="A0A177NZ29"/>
<accession>A0A177NZ29</accession>